<dbReference type="PANTHER" id="PTHR43366:SF1">
    <property type="entry name" value="PYRUVATE SYNTHASE SUBUNIT PORC"/>
    <property type="match status" value="1"/>
</dbReference>
<dbReference type="InterPro" id="IPR019752">
    <property type="entry name" value="Pyrv/ketoisovalerate_OxRed_cat"/>
</dbReference>
<evidence type="ECO:0000313" key="10">
    <source>
        <dbReference type="Proteomes" id="UP000002063"/>
    </source>
</evidence>
<dbReference type="InterPro" id="IPR053412">
    <property type="entry name" value="Pyruvate_synthase_PorC"/>
</dbReference>
<evidence type="ECO:0000256" key="7">
    <source>
        <dbReference type="ARBA" id="ARBA00049357"/>
    </source>
</evidence>
<proteinExistence type="predicted"/>
<dbReference type="NCBIfam" id="NF006321">
    <property type="entry name" value="PRK08534.1"/>
    <property type="match status" value="1"/>
</dbReference>
<dbReference type="eggNOG" id="arCOG01603">
    <property type="taxonomic scope" value="Archaea"/>
</dbReference>
<evidence type="ECO:0000256" key="6">
    <source>
        <dbReference type="ARBA" id="ARBA00044815"/>
    </source>
</evidence>
<comment type="catalytic activity">
    <reaction evidence="7">
        <text>2 oxidized [2Fe-2S]-[ferredoxin] + pyruvate + CoA = 2 reduced [2Fe-2S]-[ferredoxin] + acetyl-CoA + CO2 + H(+)</text>
        <dbReference type="Rhea" id="RHEA:12765"/>
        <dbReference type="Rhea" id="RHEA-COMP:10000"/>
        <dbReference type="Rhea" id="RHEA-COMP:10001"/>
        <dbReference type="ChEBI" id="CHEBI:15361"/>
        <dbReference type="ChEBI" id="CHEBI:15378"/>
        <dbReference type="ChEBI" id="CHEBI:16526"/>
        <dbReference type="ChEBI" id="CHEBI:33737"/>
        <dbReference type="ChEBI" id="CHEBI:33738"/>
        <dbReference type="ChEBI" id="CHEBI:57287"/>
        <dbReference type="ChEBI" id="CHEBI:57288"/>
        <dbReference type="EC" id="1.2.7.1"/>
    </reaction>
</comment>
<dbReference type="GO" id="GO:0019164">
    <property type="term" value="F:pyruvate synthase activity"/>
    <property type="evidence" value="ECO:0007669"/>
    <property type="project" value="UniProtKB-EC"/>
</dbReference>
<dbReference type="HOGENOM" id="CLU_087284_2_0_2"/>
<dbReference type="Pfam" id="PF01558">
    <property type="entry name" value="POR"/>
    <property type="match status" value="1"/>
</dbReference>
<keyword evidence="9" id="KW-0670">Pyruvate</keyword>
<protein>
    <recommendedName>
        <fullName evidence="3">Pyruvate synthase subunit PorC</fullName>
        <ecNumber evidence="2">1.2.7.1</ecNumber>
    </recommendedName>
    <alternativeName>
        <fullName evidence="6">Pyruvate oxidoreductase gamma chain</fullName>
    </alternativeName>
    <alternativeName>
        <fullName evidence="5">Pyruvic-ferredoxin oxidoreductase subunit gamma</fullName>
    </alternativeName>
</protein>
<accession>C9RHG3</accession>
<evidence type="ECO:0000256" key="4">
    <source>
        <dbReference type="ARBA" id="ARBA00023002"/>
    </source>
</evidence>
<dbReference type="NCBIfam" id="NF040683">
    <property type="entry name" value="PorC_Meth_Thtga"/>
    <property type="match status" value="1"/>
</dbReference>
<dbReference type="PANTHER" id="PTHR43366">
    <property type="entry name" value="PYRUVATE SYNTHASE SUBUNIT PORC"/>
    <property type="match status" value="1"/>
</dbReference>
<dbReference type="RefSeq" id="WP_015733235.1">
    <property type="nucleotide sequence ID" value="NC_013407.1"/>
</dbReference>
<comment type="subunit">
    <text evidence="1">Heterotetramer of one alpha, one beta, one delta and one gamma chain.</text>
</comment>
<dbReference type="AlphaFoldDB" id="C9RHG3"/>
<gene>
    <name evidence="9" type="ordered locus">Metvu_1157</name>
</gene>
<evidence type="ECO:0000256" key="1">
    <source>
        <dbReference type="ARBA" id="ARBA00011595"/>
    </source>
</evidence>
<dbReference type="Gene3D" id="3.40.920.10">
    <property type="entry name" value="Pyruvate-ferredoxin oxidoreductase, PFOR, domain III"/>
    <property type="match status" value="1"/>
</dbReference>
<reference evidence="9" key="1">
    <citation type="submission" date="2009-10" db="EMBL/GenBank/DDBJ databases">
        <title>Complete sequence of chromosome of Methanocaldococcus vulcanius M7.</title>
        <authorList>
            <consortium name="US DOE Joint Genome Institute"/>
            <person name="Lucas S."/>
            <person name="Copeland A."/>
            <person name="Lapidus A."/>
            <person name="Glavina del Rio T."/>
            <person name="Dalin E."/>
            <person name="Tice H."/>
            <person name="Bruce D."/>
            <person name="Goodwin L."/>
            <person name="Pitluck S."/>
            <person name="Lcollab F.I."/>
            <person name="Brettin T."/>
            <person name="Detter J.C."/>
            <person name="Han C."/>
            <person name="Tapia R."/>
            <person name="Kuske C.R."/>
            <person name="Schmutz J."/>
            <person name="Larimer F."/>
            <person name="Land M."/>
            <person name="Hauser L."/>
            <person name="Kyrpides N."/>
            <person name="Ovchinikova G."/>
            <person name="Sieprawska-Lupa M."/>
            <person name="Whitman W.B."/>
            <person name="Woyke T."/>
        </authorList>
    </citation>
    <scope>NUCLEOTIDE SEQUENCE [LARGE SCALE GENOMIC DNA]</scope>
    <source>
        <strain evidence="9">M7</strain>
    </source>
</reference>
<evidence type="ECO:0000256" key="2">
    <source>
        <dbReference type="ARBA" id="ARBA00012822"/>
    </source>
</evidence>
<organism evidence="9 10">
    <name type="scientific">Methanocaldococcus vulcanius (strain ATCC 700851 / DSM 12094 / M7)</name>
    <name type="common">Methanococcus vulcanius</name>
    <dbReference type="NCBI Taxonomy" id="579137"/>
    <lineage>
        <taxon>Archaea</taxon>
        <taxon>Methanobacteriati</taxon>
        <taxon>Methanobacteriota</taxon>
        <taxon>Methanomada group</taxon>
        <taxon>Methanococci</taxon>
        <taxon>Methanococcales</taxon>
        <taxon>Methanocaldococcaceae</taxon>
        <taxon>Methanocaldococcus</taxon>
    </lineage>
</organism>
<dbReference type="InterPro" id="IPR002869">
    <property type="entry name" value="Pyrv_flavodox_OxRed_cen"/>
</dbReference>
<dbReference type="SUPFAM" id="SSF53323">
    <property type="entry name" value="Pyruvate-ferredoxin oxidoreductase, PFOR, domain III"/>
    <property type="match status" value="1"/>
</dbReference>
<dbReference type="EMBL" id="CP001787">
    <property type="protein sequence ID" value="ACX73015.1"/>
    <property type="molecule type" value="Genomic_DNA"/>
</dbReference>
<dbReference type="KEGG" id="mvu:Metvu_1157"/>
<keyword evidence="4" id="KW-0560">Oxidoreductase</keyword>
<dbReference type="STRING" id="579137.Metvu_1157"/>
<sequence>MIEVRFHGRGGQGAVTAAQILAKASFYDGKFCQAFPFFGVERRGAPVMAFTRIDDKKITLRCQIYEPDYVIVQDPTLLESVNVVDGLKENGAVIINTVKEDLDLGYKTYTIDATGIALDVLGVPIVNTAMVGAFAGVTKLVSIESVKKAILDTFKGKLGEKNAKAAELAYNEMIKKYGK</sequence>
<dbReference type="EC" id="1.2.7.1" evidence="2"/>
<dbReference type="InterPro" id="IPR011894">
    <property type="entry name" value="PorC_KorC"/>
</dbReference>
<evidence type="ECO:0000259" key="8">
    <source>
        <dbReference type="Pfam" id="PF01558"/>
    </source>
</evidence>
<dbReference type="OrthoDB" id="372091at2157"/>
<dbReference type="GeneID" id="8513496"/>
<dbReference type="NCBIfam" id="TIGR02175">
    <property type="entry name" value="PorC_KorC"/>
    <property type="match status" value="1"/>
</dbReference>
<evidence type="ECO:0000256" key="5">
    <source>
        <dbReference type="ARBA" id="ARBA00044813"/>
    </source>
</evidence>
<name>C9RHG3_METVM</name>
<evidence type="ECO:0000256" key="3">
    <source>
        <dbReference type="ARBA" id="ARBA00019586"/>
    </source>
</evidence>
<evidence type="ECO:0000313" key="9">
    <source>
        <dbReference type="EMBL" id="ACX73015.1"/>
    </source>
</evidence>
<keyword evidence="10" id="KW-1185">Reference proteome</keyword>
<dbReference type="Proteomes" id="UP000002063">
    <property type="component" value="Chromosome"/>
</dbReference>
<feature type="domain" description="Pyruvate/ketoisovalerate oxidoreductase catalytic" evidence="8">
    <location>
        <begin position="10"/>
        <end position="170"/>
    </location>
</feature>
<dbReference type="InterPro" id="IPR051626">
    <property type="entry name" value="Oxidoreductase_gamma_subunit"/>
</dbReference>